<keyword evidence="3" id="KW-1185">Reference proteome</keyword>
<organism evidence="2 3">
    <name type="scientific">Tomitella cavernea</name>
    <dbReference type="NCBI Taxonomy" id="1387982"/>
    <lineage>
        <taxon>Bacteria</taxon>
        <taxon>Bacillati</taxon>
        <taxon>Actinomycetota</taxon>
        <taxon>Actinomycetes</taxon>
        <taxon>Mycobacteriales</taxon>
        <taxon>Tomitella</taxon>
    </lineage>
</organism>
<name>A0ABP9C7Q9_9ACTN</name>
<sequence length="153" mass="15557">MDLALVALLFLAVGWAVAGAAYGQLPSVPTLVGLPLVVLAGAEAAAGLFIRHRVSAGEVGTGLHDLNPLTIARAAVLAKASAIAGAVFAGGWAGFLIYLVPQQDRLAAARSDLPGTIFGLVAGLVLVAAALWLERTCTVPPESRVDGGDRHDE</sequence>
<feature type="transmembrane region" description="Helical" evidence="1">
    <location>
        <begin position="30"/>
        <end position="50"/>
    </location>
</feature>
<proteinExistence type="predicted"/>
<dbReference type="Proteomes" id="UP001500839">
    <property type="component" value="Unassembled WGS sequence"/>
</dbReference>
<protein>
    <submittedName>
        <fullName evidence="2">DUF3180 domain-containing protein</fullName>
    </submittedName>
</protein>
<dbReference type="InterPro" id="IPR021517">
    <property type="entry name" value="DUF3180"/>
</dbReference>
<evidence type="ECO:0000256" key="1">
    <source>
        <dbReference type="SAM" id="Phobius"/>
    </source>
</evidence>
<gene>
    <name evidence="2" type="ORF">GCM10023353_06810</name>
</gene>
<feature type="transmembrane region" description="Helical" evidence="1">
    <location>
        <begin position="113"/>
        <end position="133"/>
    </location>
</feature>
<comment type="caution">
    <text evidence="2">The sequence shown here is derived from an EMBL/GenBank/DDBJ whole genome shotgun (WGS) entry which is preliminary data.</text>
</comment>
<dbReference type="Pfam" id="PF11377">
    <property type="entry name" value="DUF3180"/>
    <property type="match status" value="1"/>
</dbReference>
<keyword evidence="1" id="KW-0472">Membrane</keyword>
<feature type="transmembrane region" description="Helical" evidence="1">
    <location>
        <begin position="71"/>
        <end position="101"/>
    </location>
</feature>
<evidence type="ECO:0000313" key="2">
    <source>
        <dbReference type="EMBL" id="GAA4806321.1"/>
    </source>
</evidence>
<evidence type="ECO:0000313" key="3">
    <source>
        <dbReference type="Proteomes" id="UP001500839"/>
    </source>
</evidence>
<keyword evidence="1" id="KW-0812">Transmembrane</keyword>
<accession>A0ABP9C7Q9</accession>
<dbReference type="EMBL" id="BAABKQ010000001">
    <property type="protein sequence ID" value="GAA4806321.1"/>
    <property type="molecule type" value="Genomic_DNA"/>
</dbReference>
<reference evidence="3" key="1">
    <citation type="journal article" date="2019" name="Int. J. Syst. Evol. Microbiol.">
        <title>The Global Catalogue of Microorganisms (GCM) 10K type strain sequencing project: providing services to taxonomists for standard genome sequencing and annotation.</title>
        <authorList>
            <consortium name="The Broad Institute Genomics Platform"/>
            <consortium name="The Broad Institute Genome Sequencing Center for Infectious Disease"/>
            <person name="Wu L."/>
            <person name="Ma J."/>
        </authorList>
    </citation>
    <scope>NUCLEOTIDE SEQUENCE [LARGE SCALE GENOMIC DNA]</scope>
    <source>
        <strain evidence="3">JCM 18542</strain>
    </source>
</reference>
<keyword evidence="1" id="KW-1133">Transmembrane helix</keyword>